<dbReference type="AlphaFoldDB" id="A0A1I3PPE6"/>
<organism evidence="2 3">
    <name type="scientific">Albimonas pacifica</name>
    <dbReference type="NCBI Taxonomy" id="1114924"/>
    <lineage>
        <taxon>Bacteria</taxon>
        <taxon>Pseudomonadati</taxon>
        <taxon>Pseudomonadota</taxon>
        <taxon>Alphaproteobacteria</taxon>
        <taxon>Rhodobacterales</taxon>
        <taxon>Paracoccaceae</taxon>
        <taxon>Albimonas</taxon>
    </lineage>
</organism>
<dbReference type="PROSITE" id="PS51318">
    <property type="entry name" value="TAT"/>
    <property type="match status" value="1"/>
</dbReference>
<evidence type="ECO:0000256" key="1">
    <source>
        <dbReference type="SAM" id="SignalP"/>
    </source>
</evidence>
<dbReference type="Proteomes" id="UP000199377">
    <property type="component" value="Unassembled WGS sequence"/>
</dbReference>
<reference evidence="2 3" key="1">
    <citation type="submission" date="2016-10" db="EMBL/GenBank/DDBJ databases">
        <authorList>
            <person name="de Groot N.N."/>
        </authorList>
    </citation>
    <scope>NUCLEOTIDE SEQUENCE [LARGE SCALE GENOMIC DNA]</scope>
    <source>
        <strain evidence="2 3">CGMCC 1.11030</strain>
    </source>
</reference>
<accession>A0A1I3PPE6</accession>
<keyword evidence="1" id="KW-0732">Signal</keyword>
<name>A0A1I3PPE6_9RHOB</name>
<keyword evidence="3" id="KW-1185">Reference proteome</keyword>
<dbReference type="InterPro" id="IPR006311">
    <property type="entry name" value="TAT_signal"/>
</dbReference>
<evidence type="ECO:0000313" key="3">
    <source>
        <dbReference type="Proteomes" id="UP000199377"/>
    </source>
</evidence>
<dbReference type="EMBL" id="FOQH01000019">
    <property type="protein sequence ID" value="SFJ23654.1"/>
    <property type="molecule type" value="Genomic_DNA"/>
</dbReference>
<gene>
    <name evidence="2" type="ORF">SAMN05216258_11927</name>
</gene>
<feature type="signal peptide" evidence="1">
    <location>
        <begin position="1"/>
        <end position="32"/>
    </location>
</feature>
<sequence>MSRARTRPVLRRAAALSLSLAAALAAAGPAAAAAWSRAADHTVAAEPASDAWALAAALSDGGLTDKVLGKTAPLVARSLARVEAVGPAISDDARPLLEALVVDLLRGQIRGRLIPALVDAYLDSFSSGELDAMMSRRLAPEAPGAQPDHTSFLRQVNGRLGAISIEALGESFAAGRDLVARDRAALPVAEPDRAAAIELLDILARLTERHAQQLSAR</sequence>
<dbReference type="STRING" id="1114924.SAMN05216258_11927"/>
<evidence type="ECO:0000313" key="2">
    <source>
        <dbReference type="EMBL" id="SFJ23654.1"/>
    </source>
</evidence>
<proteinExistence type="predicted"/>
<feature type="chain" id="PRO_5011681682" description="DUF2059 domain-containing protein" evidence="1">
    <location>
        <begin position="33"/>
        <end position="217"/>
    </location>
</feature>
<evidence type="ECO:0008006" key="4">
    <source>
        <dbReference type="Google" id="ProtNLM"/>
    </source>
</evidence>
<dbReference type="RefSeq" id="WP_092866009.1">
    <property type="nucleotide sequence ID" value="NZ_FOQH01000019.1"/>
</dbReference>
<protein>
    <recommendedName>
        <fullName evidence="4">DUF2059 domain-containing protein</fullName>
    </recommendedName>
</protein>